<dbReference type="AlphaFoldDB" id="A0A444L848"/>
<evidence type="ECO:0000313" key="5">
    <source>
        <dbReference type="EMBL" id="RWX73745.1"/>
    </source>
</evidence>
<evidence type="ECO:0000256" key="2">
    <source>
        <dbReference type="ARBA" id="ARBA00009675"/>
    </source>
</evidence>
<dbReference type="Proteomes" id="UP000288215">
    <property type="component" value="Unassembled WGS sequence"/>
</dbReference>
<comment type="caution">
    <text evidence="5">The sequence shown here is derived from an EMBL/GenBank/DDBJ whole genome shotgun (WGS) entry which is preliminary data.</text>
</comment>
<dbReference type="Pfam" id="PF05369">
    <property type="entry name" value="MtmB"/>
    <property type="match status" value="1"/>
</dbReference>
<evidence type="ECO:0000256" key="4">
    <source>
        <dbReference type="ARBA" id="ARBA00047505"/>
    </source>
</evidence>
<reference evidence="5 6" key="1">
    <citation type="submission" date="2018-12" db="EMBL/GenBank/DDBJ databases">
        <title>The complete genome of the methanogenic archaea of the candidate phylum Verstraetearchaeota, obtained from the metagenome of underground thermal water.</title>
        <authorList>
            <person name="Kadnikov V.V."/>
            <person name="Mardanov A.V."/>
            <person name="Beletsky A.V."/>
            <person name="Karnachuk O.V."/>
            <person name="Ravin N.V."/>
        </authorList>
    </citation>
    <scope>NUCLEOTIDE SEQUENCE [LARGE SCALE GENOMIC DNA]</scope>
    <source>
        <strain evidence="5">Ch88</strain>
    </source>
</reference>
<evidence type="ECO:0000256" key="1">
    <source>
        <dbReference type="ARBA" id="ARBA00005111"/>
    </source>
</evidence>
<comment type="catalytic activity">
    <reaction evidence="4">
        <text>Co(I)-[methylamine-specific corrinoid protein] + methylamine + H(+) = methyl-Co(III)-[methylamine-specific corrinoid protein] + NH4(+)</text>
        <dbReference type="Rhea" id="RHEA:26059"/>
        <dbReference type="Rhea" id="RHEA-COMP:11120"/>
        <dbReference type="Rhea" id="RHEA-COMP:11121"/>
        <dbReference type="ChEBI" id="CHEBI:15378"/>
        <dbReference type="ChEBI" id="CHEBI:28938"/>
        <dbReference type="ChEBI" id="CHEBI:59338"/>
        <dbReference type="ChEBI" id="CHEBI:85033"/>
        <dbReference type="ChEBI" id="CHEBI:85035"/>
        <dbReference type="EC" id="2.1.1.248"/>
    </reaction>
</comment>
<sequence>MKTYRLDEVTKRALEGPFMDEKDFDMKLMKRTKELVKEYDIRYDPKQPVCTDDSVADDVYEAAMRLLLEMGFYCQTTKRTIMFEEGEIKMVLRSLPESILLGSGKDAIVMNMRRVEDPRPPVIHAGPTGTLCTEGEIYVKTLRSFAQEEVIDSLGAGTLATIDGFKIRKGTPQEFRAARLLARWAREAISQAGRPGMHINDVAVVSPEAKLCALDPAYGLRPSDGIIVSQMIELKTSLQHLSLVEHLQSYGIHIGNLMTPILGGYAGGPEGTAIVNVAEHIAGAVCYSASYHYCSLTNVKNLNGTDRPGLWAISMVGQALSRNSEIMSVYDCYCASGPGEEMLLLEAAAGGVAASVAGMNVMGCGSCGGKLVDHSTGLEARMLKEAAAAAAGMSRADANEILNKLLPRYEERLDIFKAPKGKTFQDLYDLASARPKAEWQDLYDKVARELSDLGLEIA</sequence>
<gene>
    <name evidence="5" type="ORF">Metus_0524</name>
</gene>
<dbReference type="EC" id="2.1.1.248" evidence="3"/>
<dbReference type="InterPro" id="IPR008031">
    <property type="entry name" value="MtmB_MeTrfase"/>
</dbReference>
<dbReference type="SUPFAM" id="SSF75098">
    <property type="entry name" value="Monomethylamine methyltransferase MtmB"/>
    <property type="match status" value="1"/>
</dbReference>
<dbReference type="Gene3D" id="3.20.20.460">
    <property type="entry name" value="Monomethylamine methyltransferase MtmB"/>
    <property type="match status" value="1"/>
</dbReference>
<evidence type="ECO:0000313" key="6">
    <source>
        <dbReference type="Proteomes" id="UP000288215"/>
    </source>
</evidence>
<accession>A0A444L848</accession>
<evidence type="ECO:0000256" key="3">
    <source>
        <dbReference type="ARBA" id="ARBA00012853"/>
    </source>
</evidence>
<dbReference type="UniPathway" id="UPA00643"/>
<dbReference type="InterPro" id="IPR036655">
    <property type="entry name" value="MtmB_sf"/>
</dbReference>
<dbReference type="EMBL" id="RXGA01000002">
    <property type="protein sequence ID" value="RWX73745.1"/>
    <property type="molecule type" value="Genomic_DNA"/>
</dbReference>
<proteinExistence type="inferred from homology"/>
<comment type="similarity">
    <text evidence="2">Belongs to the monomethylamine methyltransferase family.</text>
</comment>
<organism evidence="5 6">
    <name type="scientific">Methanosuratincola subterraneus</name>
    <dbReference type="NCBI Taxonomy" id="2593994"/>
    <lineage>
        <taxon>Archaea</taxon>
        <taxon>Thermoproteota</taxon>
        <taxon>Methanosuratincolia</taxon>
        <taxon>Candidatus Methanomethylicales</taxon>
        <taxon>Candidatus Methanomethylicaceae</taxon>
        <taxon>Candidatus Methanosuratincola (ex Vanwonterghem et al. 2016)</taxon>
    </lineage>
</organism>
<dbReference type="GO" id="GO:0032259">
    <property type="term" value="P:methylation"/>
    <property type="evidence" value="ECO:0007669"/>
    <property type="project" value="InterPro"/>
</dbReference>
<dbReference type="GO" id="GO:0043852">
    <property type="term" value="F:monomethylamine methyltransferase activity"/>
    <property type="evidence" value="ECO:0007669"/>
    <property type="project" value="UniProtKB-EC"/>
</dbReference>
<comment type="pathway">
    <text evidence="1">One-carbon metabolism; methanogenesis from methylamine.</text>
</comment>
<name>A0A444L848_METS7</name>
<protein>
    <recommendedName>
        <fullName evidence="3">[methylamine--corrinoid protein] Co-methyltransferase</fullName>
        <ecNumber evidence="3">2.1.1.248</ecNumber>
    </recommendedName>
</protein>